<keyword evidence="1" id="KW-0808">Transferase</keyword>
<dbReference type="PANTHER" id="PTHR34069:SF2">
    <property type="entry name" value="BETA-KETOACYL-[ACYL-CARRIER-PROTEIN] SYNTHASE III"/>
    <property type="match status" value="1"/>
</dbReference>
<evidence type="ECO:0000313" key="5">
    <source>
        <dbReference type="EMBL" id="MFC4160128.1"/>
    </source>
</evidence>
<dbReference type="NCBIfam" id="NF006829">
    <property type="entry name" value="PRK09352.1"/>
    <property type="match status" value="1"/>
</dbReference>
<evidence type="ECO:0000256" key="1">
    <source>
        <dbReference type="ARBA" id="ARBA00022679"/>
    </source>
</evidence>
<gene>
    <name evidence="5" type="ORF">ACFOW7_12285</name>
</gene>
<dbReference type="SUPFAM" id="SSF53901">
    <property type="entry name" value="Thiolase-like"/>
    <property type="match status" value="1"/>
</dbReference>
<dbReference type="InterPro" id="IPR016039">
    <property type="entry name" value="Thiolase-like"/>
</dbReference>
<accession>A0ABV8MPM0</accession>
<organism evidence="5 6">
    <name type="scientific">Chitinimonas lacunae</name>
    <dbReference type="NCBI Taxonomy" id="1963018"/>
    <lineage>
        <taxon>Bacteria</taxon>
        <taxon>Pseudomonadati</taxon>
        <taxon>Pseudomonadota</taxon>
        <taxon>Betaproteobacteria</taxon>
        <taxon>Neisseriales</taxon>
        <taxon>Chitinibacteraceae</taxon>
        <taxon>Chitinimonas</taxon>
    </lineage>
</organism>
<dbReference type="InterPro" id="IPR013747">
    <property type="entry name" value="ACP_syn_III_C"/>
</dbReference>
<keyword evidence="6" id="KW-1185">Reference proteome</keyword>
<dbReference type="CDD" id="cd00830">
    <property type="entry name" value="KAS_III"/>
    <property type="match status" value="1"/>
</dbReference>
<reference evidence="6" key="1">
    <citation type="journal article" date="2019" name="Int. J. Syst. Evol. Microbiol.">
        <title>The Global Catalogue of Microorganisms (GCM) 10K type strain sequencing project: providing services to taxonomists for standard genome sequencing and annotation.</title>
        <authorList>
            <consortium name="The Broad Institute Genomics Platform"/>
            <consortium name="The Broad Institute Genome Sequencing Center for Infectious Disease"/>
            <person name="Wu L."/>
            <person name="Ma J."/>
        </authorList>
    </citation>
    <scope>NUCLEOTIDE SEQUENCE [LARGE SCALE GENOMIC DNA]</scope>
    <source>
        <strain evidence="6">LMG 29894</strain>
    </source>
</reference>
<name>A0ABV8MPM0_9NEIS</name>
<dbReference type="Pfam" id="PF08541">
    <property type="entry name" value="ACP_syn_III_C"/>
    <property type="match status" value="1"/>
</dbReference>
<dbReference type="Proteomes" id="UP001595791">
    <property type="component" value="Unassembled WGS sequence"/>
</dbReference>
<comment type="caution">
    <text evidence="5">The sequence shown here is derived from an EMBL/GenBank/DDBJ whole genome shotgun (WGS) entry which is preliminary data.</text>
</comment>
<feature type="domain" description="Beta-ketoacyl-[acyl-carrier-protein] synthase III N-terminal" evidence="4">
    <location>
        <begin position="109"/>
        <end position="188"/>
    </location>
</feature>
<evidence type="ECO:0000259" key="3">
    <source>
        <dbReference type="Pfam" id="PF08541"/>
    </source>
</evidence>
<proteinExistence type="predicted"/>
<keyword evidence="2" id="KW-0012">Acyltransferase</keyword>
<sequence>MPFCQIAAISSYVPERVLDNDALAALYPEWSAAKIFEKTGIRERRIADEGQTSLDLAERAAQALWAEHGIDPAEIDFLLFCTQTPDYFLPTSACVLQQRLGLRRNCGALDINLGCSGFVYGLSLAKALIESGQAGKVLLLTADTYSKLIHPQDKSVRTLFGDGASATLISTSANDAAALGPFVFGTDGSGANELIVPTGGFRRREAAGESEAEDESGNIRGPANLYMNGPAIMAFTLTEVPAAIRALLDRAGLTLEQIDYFVFHQANRFILDALRKKLKIPPEKFVIWMEDIGNTVSSTIPIALSKTKDAWEPGRRVMLVGFGGGYSWCAGLATI</sequence>
<evidence type="ECO:0000313" key="6">
    <source>
        <dbReference type="Proteomes" id="UP001595791"/>
    </source>
</evidence>
<dbReference type="PANTHER" id="PTHR34069">
    <property type="entry name" value="3-OXOACYL-[ACYL-CARRIER-PROTEIN] SYNTHASE 3"/>
    <property type="match status" value="1"/>
</dbReference>
<protein>
    <submittedName>
        <fullName evidence="5">3-oxoacyl-ACP synthase III family protein</fullName>
    </submittedName>
</protein>
<dbReference type="Gene3D" id="3.40.47.10">
    <property type="match status" value="1"/>
</dbReference>
<dbReference type="EMBL" id="JBHSBU010000001">
    <property type="protein sequence ID" value="MFC4160128.1"/>
    <property type="molecule type" value="Genomic_DNA"/>
</dbReference>
<evidence type="ECO:0000256" key="2">
    <source>
        <dbReference type="ARBA" id="ARBA00023315"/>
    </source>
</evidence>
<evidence type="ECO:0000259" key="4">
    <source>
        <dbReference type="Pfam" id="PF08545"/>
    </source>
</evidence>
<dbReference type="RefSeq" id="WP_378164619.1">
    <property type="nucleotide sequence ID" value="NZ_JBHSBU010000001.1"/>
</dbReference>
<dbReference type="Pfam" id="PF08545">
    <property type="entry name" value="ACP_syn_III"/>
    <property type="match status" value="1"/>
</dbReference>
<dbReference type="InterPro" id="IPR013751">
    <property type="entry name" value="ACP_syn_III_N"/>
</dbReference>
<feature type="domain" description="Beta-ketoacyl-[acyl-carrier-protein] synthase III C-terminal" evidence="3">
    <location>
        <begin position="248"/>
        <end position="333"/>
    </location>
</feature>